<dbReference type="UniPathway" id="UPA00084">
    <property type="reaction ID" value="UER00503"/>
</dbReference>
<dbReference type="GO" id="GO:0005739">
    <property type="term" value="C:mitochondrion"/>
    <property type="evidence" value="ECO:0007669"/>
    <property type="project" value="UniProtKB-SubCell"/>
</dbReference>
<evidence type="ECO:0000256" key="4">
    <source>
        <dbReference type="ARBA" id="ARBA00022679"/>
    </source>
</evidence>
<comment type="catalytic activity">
    <reaction evidence="9 10">
        <text>a CDP-1,2-diacyl-sn-glycerol + sn-glycerol 3-phosphate = a 1,2-diacyl-sn-glycero-3-phospho-(1'-sn-glycero-3'-phosphate) + CMP + H(+)</text>
        <dbReference type="Rhea" id="RHEA:12593"/>
        <dbReference type="ChEBI" id="CHEBI:15378"/>
        <dbReference type="ChEBI" id="CHEBI:57597"/>
        <dbReference type="ChEBI" id="CHEBI:58332"/>
        <dbReference type="ChEBI" id="CHEBI:60110"/>
        <dbReference type="ChEBI" id="CHEBI:60377"/>
        <dbReference type="EC" id="2.7.8.5"/>
    </reaction>
</comment>
<keyword evidence="7 10" id="KW-0594">Phospholipid biosynthesis</keyword>
<dbReference type="PANTHER" id="PTHR12586:SF1">
    <property type="entry name" value="CDP-DIACYLGLYCEROL--GLYCEROL-3-PHOSPHATE 3-PHOSPHATIDYLTRANSFERASE, MITOCHONDRIAL"/>
    <property type="match status" value="1"/>
</dbReference>
<dbReference type="SMART" id="SM00155">
    <property type="entry name" value="PLDc"/>
    <property type="match status" value="2"/>
</dbReference>
<reference evidence="12 13" key="1">
    <citation type="journal article" date="2012" name="Nucleic Acids Res.">
        <title>Sequencing of the smallest Apicomplexan genome from the human pathogen Babesia microti.</title>
        <authorList>
            <person name="Cornillot E."/>
            <person name="Hadj-Kaddour K."/>
            <person name="Dassouli A."/>
            <person name="Noel B."/>
            <person name="Ranwez V."/>
            <person name="Vacherie B."/>
            <person name="Augagneur Y."/>
            <person name="Bres V."/>
            <person name="Duclos A."/>
            <person name="Randazzo S."/>
            <person name="Carcy B."/>
            <person name="Debierre-Grockiego F."/>
            <person name="Delbecq S."/>
            <person name="Moubri-Menage K."/>
            <person name="Shams-Eldin H."/>
            <person name="Usmani-Brown S."/>
            <person name="Bringaud F."/>
            <person name="Wincker P."/>
            <person name="Vivares C.P."/>
            <person name="Schwarz R.T."/>
            <person name="Schetters T.P."/>
            <person name="Krause P.J."/>
            <person name="Gorenflot A."/>
            <person name="Berry V."/>
            <person name="Barbe V."/>
            <person name="Ben Mamoun C."/>
        </authorList>
    </citation>
    <scope>NUCLEOTIDE SEQUENCE [LARGE SCALE GENOMIC DNA]</scope>
    <source>
        <strain evidence="12 13">RI</strain>
    </source>
</reference>
<dbReference type="InterPro" id="IPR016270">
    <property type="entry name" value="PGS1"/>
</dbReference>
<keyword evidence="13" id="KW-1185">Reference proteome</keyword>
<name>A0A0K3AQN7_BABMR</name>
<dbReference type="CDD" id="cd09137">
    <property type="entry name" value="PLDc_PGS1_euk_2"/>
    <property type="match status" value="1"/>
</dbReference>
<dbReference type="OrthoDB" id="10250191at2759"/>
<protein>
    <recommendedName>
        <fullName evidence="10">CDP-diacylglycerol--glycerol-3-phosphate 3-phosphatidyltransferase</fullName>
        <ecNumber evidence="10">2.7.8.5</ecNumber>
    </recommendedName>
</protein>
<reference evidence="12 13" key="2">
    <citation type="journal article" date="2013" name="PLoS ONE">
        <title>Whole genome mapping and re-organization of the nuclear and mitochondrial genomes of Babesia microti isolates.</title>
        <authorList>
            <person name="Cornillot E."/>
            <person name="Dassouli A."/>
            <person name="Garg A."/>
            <person name="Pachikara N."/>
            <person name="Randazzo S."/>
            <person name="Depoix D."/>
            <person name="Carcy B."/>
            <person name="Delbecq S."/>
            <person name="Frutos R."/>
            <person name="Silva J.C."/>
            <person name="Sutton R."/>
            <person name="Krause P.J."/>
            <person name="Mamoun C.B."/>
        </authorList>
    </citation>
    <scope>NUCLEOTIDE SEQUENCE [LARGE SCALE GENOMIC DNA]</scope>
    <source>
        <strain evidence="12 13">RI</strain>
    </source>
</reference>
<dbReference type="GO" id="GO:0008444">
    <property type="term" value="F:CDP-diacylglycerol-glycerol-3-phosphate 3-phosphatidyltransferase activity"/>
    <property type="evidence" value="ECO:0007669"/>
    <property type="project" value="UniProtKB-EC"/>
</dbReference>
<evidence type="ECO:0000256" key="5">
    <source>
        <dbReference type="ARBA" id="ARBA00022737"/>
    </source>
</evidence>
<dbReference type="SUPFAM" id="SSF56024">
    <property type="entry name" value="Phospholipase D/nuclease"/>
    <property type="match status" value="2"/>
</dbReference>
<dbReference type="EMBL" id="LN871598">
    <property type="protein sequence ID" value="CTQ40923.1"/>
    <property type="molecule type" value="Genomic_DNA"/>
</dbReference>
<evidence type="ECO:0000256" key="8">
    <source>
        <dbReference type="ARBA" id="ARBA00023264"/>
    </source>
</evidence>
<evidence type="ECO:0000256" key="1">
    <source>
        <dbReference type="ARBA" id="ARBA00005042"/>
    </source>
</evidence>
<comment type="pathway">
    <text evidence="1 10">Phospholipid metabolism; phosphatidylglycerol biosynthesis; phosphatidylglycerol from CDP-diacylglycerol: step 1/2.</text>
</comment>
<dbReference type="Gene3D" id="3.30.870.10">
    <property type="entry name" value="Endonuclease Chain A"/>
    <property type="match status" value="2"/>
</dbReference>
<keyword evidence="5" id="KW-0677">Repeat</keyword>
<keyword evidence="8 10" id="KW-1208">Phospholipid metabolism</keyword>
<dbReference type="GeneID" id="24424959"/>
<accession>A0A0K3AQN7</accession>
<evidence type="ECO:0000256" key="6">
    <source>
        <dbReference type="ARBA" id="ARBA00023098"/>
    </source>
</evidence>
<comment type="subcellular location">
    <subcellularLocation>
        <location evidence="10">Mitochondrion</location>
    </subcellularLocation>
</comment>
<keyword evidence="10" id="KW-0067">ATP-binding</keyword>
<keyword evidence="10" id="KW-0547">Nucleotide-binding</keyword>
<evidence type="ECO:0000256" key="2">
    <source>
        <dbReference type="ARBA" id="ARBA00010682"/>
    </source>
</evidence>
<dbReference type="GO" id="GO:0005524">
    <property type="term" value="F:ATP binding"/>
    <property type="evidence" value="ECO:0007669"/>
    <property type="project" value="UniProtKB-KW"/>
</dbReference>
<proteinExistence type="inferred from homology"/>
<evidence type="ECO:0000313" key="13">
    <source>
        <dbReference type="Proteomes" id="UP000002899"/>
    </source>
</evidence>
<dbReference type="KEGG" id="bmic:BMR1_03g01620"/>
<dbReference type="InterPro" id="IPR001736">
    <property type="entry name" value="PLipase_D/transphosphatidylase"/>
</dbReference>
<keyword evidence="6 10" id="KW-0443">Lipid metabolism</keyword>
<comment type="function">
    <text evidence="10">Functions in the biosynthesis of the anionic phospholipids phosphatidylglycerol and cardiolipin.</text>
</comment>
<dbReference type="EC" id="2.7.8.5" evidence="10"/>
<keyword evidence="4 10" id="KW-0808">Transferase</keyword>
<dbReference type="PANTHER" id="PTHR12586">
    <property type="entry name" value="CDP-DIACYLGLYCEROL--SERINE O-PHOSPHATIDYLTRANSFERASE"/>
    <property type="match status" value="1"/>
</dbReference>
<evidence type="ECO:0000256" key="9">
    <source>
        <dbReference type="ARBA" id="ARBA00048586"/>
    </source>
</evidence>
<sequence>MRLEYKVNPNNVAILKTPEEFYGTLCGLYRNAKYRIVASCLYIGIGDLEARLVKSICSSCQSRPDLTVDILLDFNRAQRRIKTKNGVKSSLTMLNPIVQASNRARISLFYNPSLNNILYNITKSPLSEAFGVMHLKVFIADEFVIISGANLSDEYFVSRQDRYYLIQNETLSDALHTLVGSIQNISFTYVNGSVQWDSNFSHPRHQALVYRRQIGYYLRETLVTCQEILNEGLSGPKSEQIIIKKGLGVGNKSCISLASPQIIPKNGLFCTILLSLQCPFAYPPITDDYDMVYELIQEALRTDHSLLISSPYLNFTNEYIESFGQFLLKDSDAKLRIINASPSANSFSKGSGVAKLIPDLFTIASATCFDKMYSVLKKIKNENEEEVESMDDFYTQINPDFYEEYHREHWTFHVKGVWLYKCPKNDTDICTPCTTVIGSSNLGMRSRYLDMELSACIQTNDPELCASIYEEIDTAFKYTKPVSLSELYSRCSMVTKILYKHIGLRQFL</sequence>
<dbReference type="AlphaFoldDB" id="A0A0K3AQN7"/>
<dbReference type="VEuPathDB" id="PiroplasmaDB:BMR1_03g01620"/>
<evidence type="ECO:0000313" key="12">
    <source>
        <dbReference type="EMBL" id="CTQ40923.1"/>
    </source>
</evidence>
<evidence type="ECO:0000256" key="3">
    <source>
        <dbReference type="ARBA" id="ARBA00022516"/>
    </source>
</evidence>
<dbReference type="GO" id="GO:0032049">
    <property type="term" value="P:cardiolipin biosynthetic process"/>
    <property type="evidence" value="ECO:0007669"/>
    <property type="project" value="InterPro"/>
</dbReference>
<evidence type="ECO:0000256" key="10">
    <source>
        <dbReference type="RuleBase" id="RU365024"/>
    </source>
</evidence>
<dbReference type="OMA" id="NYGYRAT"/>
<organism evidence="12 13">
    <name type="scientific">Babesia microti (strain RI)</name>
    <dbReference type="NCBI Taxonomy" id="1133968"/>
    <lineage>
        <taxon>Eukaryota</taxon>
        <taxon>Sar</taxon>
        <taxon>Alveolata</taxon>
        <taxon>Apicomplexa</taxon>
        <taxon>Aconoidasida</taxon>
        <taxon>Piroplasmida</taxon>
        <taxon>Babesiidae</taxon>
        <taxon>Babesia</taxon>
    </lineage>
</organism>
<dbReference type="Proteomes" id="UP000002899">
    <property type="component" value="Chromosome III"/>
</dbReference>
<dbReference type="PIRSF" id="PIRSF000850">
    <property type="entry name" value="Phospholipase_D_PSS"/>
    <property type="match status" value="1"/>
</dbReference>
<dbReference type="PROSITE" id="PS50035">
    <property type="entry name" value="PLD"/>
    <property type="match status" value="1"/>
</dbReference>
<reference evidence="12 13" key="3">
    <citation type="journal article" date="2016" name="Sci. Rep.">
        <title>Genome-wide diversity and gene expression profiling of Babesia microti isolates identify polymorphic genes that mediate host-pathogen interactions.</title>
        <authorList>
            <person name="Silva J.C."/>
            <person name="Cornillot E."/>
            <person name="McCracken C."/>
            <person name="Usmani-Brown S."/>
            <person name="Dwivedi A."/>
            <person name="Ifeonu O.O."/>
            <person name="Crabtree J."/>
            <person name="Gotia H.T."/>
            <person name="Virji A.Z."/>
            <person name="Reynes C."/>
            <person name="Colinge J."/>
            <person name="Kumar V."/>
            <person name="Lawres L."/>
            <person name="Pazzi J.E."/>
            <person name="Pablo J.V."/>
            <person name="Hung C."/>
            <person name="Brancato J."/>
            <person name="Kumari P."/>
            <person name="Orvis J."/>
            <person name="Tretina K."/>
            <person name="Chibucos M."/>
            <person name="Ott S."/>
            <person name="Sadzewicz L."/>
            <person name="Sengamalay N."/>
            <person name="Shetty A.C."/>
            <person name="Su Q."/>
            <person name="Tallon L."/>
            <person name="Fraser C.M."/>
            <person name="Frutos R."/>
            <person name="Molina D.M."/>
            <person name="Krause P.J."/>
            <person name="Ben Mamoun C."/>
        </authorList>
    </citation>
    <scope>NUCLEOTIDE SEQUENCE [LARGE SCALE GENOMIC DNA]</scope>
    <source>
        <strain evidence="12 13">RI</strain>
    </source>
</reference>
<keyword evidence="3 10" id="KW-0444">Lipid biosynthesis</keyword>
<evidence type="ECO:0000259" key="11">
    <source>
        <dbReference type="PROSITE" id="PS50035"/>
    </source>
</evidence>
<feature type="domain" description="PLD phosphodiesterase" evidence="11">
    <location>
        <begin position="129"/>
        <end position="155"/>
    </location>
</feature>
<evidence type="ECO:0000256" key="7">
    <source>
        <dbReference type="ARBA" id="ARBA00023209"/>
    </source>
</evidence>
<gene>
    <name evidence="12" type="ORF">BMR1_03g01620</name>
</gene>
<comment type="similarity">
    <text evidence="2 10">Belongs to the CDP-alcohol phosphatidyltransferase class-II family.</text>
</comment>
<keyword evidence="10" id="KW-0496">Mitochondrion</keyword>
<dbReference type="RefSeq" id="XP_012648934.1">
    <property type="nucleotide sequence ID" value="XM_012793480.1"/>
</dbReference>